<keyword evidence="2" id="KW-1133">Transmembrane helix</keyword>
<feature type="transmembrane region" description="Helical" evidence="2">
    <location>
        <begin position="10"/>
        <end position="28"/>
    </location>
</feature>
<organism evidence="3 4">
    <name type="scientific">Sphaerisporangium rufum</name>
    <dbReference type="NCBI Taxonomy" id="1381558"/>
    <lineage>
        <taxon>Bacteria</taxon>
        <taxon>Bacillati</taxon>
        <taxon>Actinomycetota</taxon>
        <taxon>Actinomycetes</taxon>
        <taxon>Streptosporangiales</taxon>
        <taxon>Streptosporangiaceae</taxon>
        <taxon>Sphaerisporangium</taxon>
    </lineage>
</organism>
<gene>
    <name evidence="3" type="ORF">Sru01_27100</name>
</gene>
<accession>A0A919V1D0</accession>
<dbReference type="EMBL" id="BOOU01000040">
    <property type="protein sequence ID" value="GII77728.1"/>
    <property type="molecule type" value="Genomic_DNA"/>
</dbReference>
<comment type="caution">
    <text evidence="3">The sequence shown here is derived from an EMBL/GenBank/DDBJ whole genome shotgun (WGS) entry which is preliminary data.</text>
</comment>
<evidence type="ECO:0000256" key="2">
    <source>
        <dbReference type="SAM" id="Phobius"/>
    </source>
</evidence>
<feature type="region of interest" description="Disordered" evidence="1">
    <location>
        <begin position="34"/>
        <end position="58"/>
    </location>
</feature>
<keyword evidence="2" id="KW-0472">Membrane</keyword>
<name>A0A919V1D0_9ACTN</name>
<sequence>MALGDDRRKIVFAVVVLALAGVGVYLSLRPAAGGDGRAEPAGVITTGPARPPAADPPAASPGSFDIYSYLPVTRAQIAEAADVARRFATSYATFRHDEDAASYAERLKGFTTAEFGAVLARDVTTPATVEHNRTEQIVSQGSAKLTAIRDIAAGSVTVVVTAVQDITDRNGTRRQTADYAVTLTQVGTGWRVFDLQPATTGQSGDTGGGAEGEGQ</sequence>
<dbReference type="Proteomes" id="UP000655287">
    <property type="component" value="Unassembled WGS sequence"/>
</dbReference>
<dbReference type="AlphaFoldDB" id="A0A919V1D0"/>
<keyword evidence="4" id="KW-1185">Reference proteome</keyword>
<protein>
    <submittedName>
        <fullName evidence="3">Uncharacterized protein</fullName>
    </submittedName>
</protein>
<dbReference type="RefSeq" id="WP_203984709.1">
    <property type="nucleotide sequence ID" value="NZ_BOOU01000040.1"/>
</dbReference>
<feature type="region of interest" description="Disordered" evidence="1">
    <location>
        <begin position="196"/>
        <end position="215"/>
    </location>
</feature>
<evidence type="ECO:0000313" key="3">
    <source>
        <dbReference type="EMBL" id="GII77728.1"/>
    </source>
</evidence>
<reference evidence="3" key="1">
    <citation type="submission" date="2021-01" db="EMBL/GenBank/DDBJ databases">
        <title>Whole genome shotgun sequence of Sphaerisporangium rufum NBRC 109079.</title>
        <authorList>
            <person name="Komaki H."/>
            <person name="Tamura T."/>
        </authorList>
    </citation>
    <scope>NUCLEOTIDE SEQUENCE</scope>
    <source>
        <strain evidence="3">NBRC 109079</strain>
    </source>
</reference>
<proteinExistence type="predicted"/>
<keyword evidence="2" id="KW-0812">Transmembrane</keyword>
<feature type="compositionally biased region" description="Gly residues" evidence="1">
    <location>
        <begin position="204"/>
        <end position="215"/>
    </location>
</feature>
<evidence type="ECO:0000256" key="1">
    <source>
        <dbReference type="SAM" id="MobiDB-lite"/>
    </source>
</evidence>
<feature type="compositionally biased region" description="Pro residues" evidence="1">
    <location>
        <begin position="49"/>
        <end position="58"/>
    </location>
</feature>
<evidence type="ECO:0000313" key="4">
    <source>
        <dbReference type="Proteomes" id="UP000655287"/>
    </source>
</evidence>